<evidence type="ECO:0000313" key="3">
    <source>
        <dbReference type="Proteomes" id="UP000800200"/>
    </source>
</evidence>
<feature type="region of interest" description="Disordered" evidence="1">
    <location>
        <begin position="161"/>
        <end position="196"/>
    </location>
</feature>
<dbReference type="AlphaFoldDB" id="A0A6A6E6P2"/>
<gene>
    <name evidence="2" type="ORF">K469DRAFT_705354</name>
</gene>
<evidence type="ECO:0000313" key="2">
    <source>
        <dbReference type="EMBL" id="KAF2186833.1"/>
    </source>
</evidence>
<dbReference type="OrthoDB" id="5395975at2759"/>
<protein>
    <submittedName>
        <fullName evidence="2">Uncharacterized protein</fullName>
    </submittedName>
</protein>
<organism evidence="2 3">
    <name type="scientific">Zopfia rhizophila CBS 207.26</name>
    <dbReference type="NCBI Taxonomy" id="1314779"/>
    <lineage>
        <taxon>Eukaryota</taxon>
        <taxon>Fungi</taxon>
        <taxon>Dikarya</taxon>
        <taxon>Ascomycota</taxon>
        <taxon>Pezizomycotina</taxon>
        <taxon>Dothideomycetes</taxon>
        <taxon>Dothideomycetes incertae sedis</taxon>
        <taxon>Zopfiaceae</taxon>
        <taxon>Zopfia</taxon>
    </lineage>
</organism>
<proteinExistence type="predicted"/>
<name>A0A6A6E6P2_9PEZI</name>
<reference evidence="2" key="1">
    <citation type="journal article" date="2020" name="Stud. Mycol.">
        <title>101 Dothideomycetes genomes: a test case for predicting lifestyles and emergence of pathogens.</title>
        <authorList>
            <person name="Haridas S."/>
            <person name="Albert R."/>
            <person name="Binder M."/>
            <person name="Bloem J."/>
            <person name="Labutti K."/>
            <person name="Salamov A."/>
            <person name="Andreopoulos B."/>
            <person name="Baker S."/>
            <person name="Barry K."/>
            <person name="Bills G."/>
            <person name="Bluhm B."/>
            <person name="Cannon C."/>
            <person name="Castanera R."/>
            <person name="Culley D."/>
            <person name="Daum C."/>
            <person name="Ezra D."/>
            <person name="Gonzalez J."/>
            <person name="Henrissat B."/>
            <person name="Kuo A."/>
            <person name="Liang C."/>
            <person name="Lipzen A."/>
            <person name="Lutzoni F."/>
            <person name="Magnuson J."/>
            <person name="Mondo S."/>
            <person name="Nolan M."/>
            <person name="Ohm R."/>
            <person name="Pangilinan J."/>
            <person name="Park H.-J."/>
            <person name="Ramirez L."/>
            <person name="Alfaro M."/>
            <person name="Sun H."/>
            <person name="Tritt A."/>
            <person name="Yoshinaga Y."/>
            <person name="Zwiers L.-H."/>
            <person name="Turgeon B."/>
            <person name="Goodwin S."/>
            <person name="Spatafora J."/>
            <person name="Crous P."/>
            <person name="Grigoriev I."/>
        </authorList>
    </citation>
    <scope>NUCLEOTIDE SEQUENCE</scope>
    <source>
        <strain evidence="2">CBS 207.26</strain>
    </source>
</reference>
<dbReference type="EMBL" id="ML994628">
    <property type="protein sequence ID" value="KAF2186833.1"/>
    <property type="molecule type" value="Genomic_DNA"/>
</dbReference>
<keyword evidence="3" id="KW-1185">Reference proteome</keyword>
<sequence length="424" mass="47709">MNPDVKILVHISASFTRQNDDLYRSLADAYFDFKPHQRESTEGLEATKQPEGPLQIVTTSEDSYGSFPSFVSPAKQRKSPEITIVRPFSESGEALTQQRSRLEQLDRIQARWRRPKDLNSSAVLAKRKSTDQIYTSSGNKSTIFIEDTQLAAQALESQLHENLSTTSEDTSEDEIGTAPQNDNEVPPRSSISRTEDILPSRNLVEVPSVPLPTSKTLLAKKVTSISFSPDLVRGESSQGQEAISQADIDREQNMEMIEREIPIQDLDFSELPHEAFPPAPRISMACPGTLPSQITKCLGAIKWQNPDRFKPATRLRHLEPDERGHWLVETAEWPYKHQHEFWSSLCEHVCSGDFGWGVNLYREPRGSGKMVQRDPRAVGQVCLYCWGEIVEHTWLYLWLCSGGRLSGSGSSWLDADNTAVIQMP</sequence>
<accession>A0A6A6E6P2</accession>
<dbReference type="Proteomes" id="UP000800200">
    <property type="component" value="Unassembled WGS sequence"/>
</dbReference>
<evidence type="ECO:0000256" key="1">
    <source>
        <dbReference type="SAM" id="MobiDB-lite"/>
    </source>
</evidence>